<dbReference type="InterPro" id="IPR011033">
    <property type="entry name" value="PRC_barrel-like_sf"/>
</dbReference>
<dbReference type="Gene3D" id="2.30.30.240">
    <property type="entry name" value="PRC-barrel domain"/>
    <property type="match status" value="2"/>
</dbReference>
<dbReference type="RefSeq" id="WP_257529412.1">
    <property type="nucleotide sequence ID" value="NZ_JANKAS010000002.1"/>
</dbReference>
<sequence>MKKAKSMIHLPIIVLEKGNEVNKIKDILFSQSKKKVLGFLLDEGGWFKGAKILLLKDIHNIGKDAVIIKNEGIIMSSTKMPEVQSILDDEFHPFHMEVIDDRGNKIGFIEDILFDVQNGKIHSLEITEGVFDDLIHGRLKIPVSEEVAFEEKRIIVSAKYLRGIDKTGGIKKYFDKKDGKEG</sequence>
<accession>A0AAE3KZ11</accession>
<evidence type="ECO:0000313" key="2">
    <source>
        <dbReference type="EMBL" id="MCR1897946.1"/>
    </source>
</evidence>
<reference evidence="2" key="1">
    <citation type="submission" date="2022-07" db="EMBL/GenBank/DDBJ databases">
        <title>Enhanced cultured diversity of the mouse gut microbiota enables custom-made synthetic communities.</title>
        <authorList>
            <person name="Afrizal A."/>
        </authorList>
    </citation>
    <scope>NUCLEOTIDE SEQUENCE</scope>
    <source>
        <strain evidence="2">DSM 28593</strain>
    </source>
</reference>
<organism evidence="2 3">
    <name type="scientific">Irregularibacter muris</name>
    <dbReference type="NCBI Taxonomy" id="1796619"/>
    <lineage>
        <taxon>Bacteria</taxon>
        <taxon>Bacillati</taxon>
        <taxon>Bacillota</taxon>
        <taxon>Clostridia</taxon>
        <taxon>Eubacteriales</taxon>
        <taxon>Eubacteriaceae</taxon>
        <taxon>Irregularibacter</taxon>
    </lineage>
</organism>
<feature type="domain" description="PRC-barrel" evidence="1">
    <location>
        <begin position="95"/>
        <end position="158"/>
    </location>
</feature>
<feature type="domain" description="PRC-barrel" evidence="1">
    <location>
        <begin position="8"/>
        <end position="70"/>
    </location>
</feature>
<dbReference type="AlphaFoldDB" id="A0AAE3KZ11"/>
<dbReference type="EMBL" id="JANKAS010000002">
    <property type="protein sequence ID" value="MCR1897946.1"/>
    <property type="molecule type" value="Genomic_DNA"/>
</dbReference>
<gene>
    <name evidence="2" type="ORF">NSA47_02955</name>
</gene>
<evidence type="ECO:0000259" key="1">
    <source>
        <dbReference type="Pfam" id="PF05239"/>
    </source>
</evidence>
<dbReference type="SUPFAM" id="SSF50346">
    <property type="entry name" value="PRC-barrel domain"/>
    <property type="match status" value="1"/>
</dbReference>
<name>A0AAE3KZ11_9FIRM</name>
<dbReference type="Proteomes" id="UP001205748">
    <property type="component" value="Unassembled WGS sequence"/>
</dbReference>
<dbReference type="Pfam" id="PF05239">
    <property type="entry name" value="PRC"/>
    <property type="match status" value="2"/>
</dbReference>
<protein>
    <submittedName>
        <fullName evidence="2">PRC-barrel domain-containing protein</fullName>
    </submittedName>
</protein>
<keyword evidence="3" id="KW-1185">Reference proteome</keyword>
<comment type="caution">
    <text evidence="2">The sequence shown here is derived from an EMBL/GenBank/DDBJ whole genome shotgun (WGS) entry which is preliminary data.</text>
</comment>
<proteinExistence type="predicted"/>
<evidence type="ECO:0000313" key="3">
    <source>
        <dbReference type="Proteomes" id="UP001205748"/>
    </source>
</evidence>
<dbReference type="InterPro" id="IPR027275">
    <property type="entry name" value="PRC-brl_dom"/>
</dbReference>